<comment type="caution">
    <text evidence="1">The sequence shown here is derived from an EMBL/GenBank/DDBJ whole genome shotgun (WGS) entry which is preliminary data.</text>
</comment>
<sequence>TQNVIEACILQKVPYLVFTGSVTAEGACSTGAAAADHCYPGPYPKTKLMAEKLVLAANGRCLADGQTQLRTVVLRQLPLYGEQEKINFTQFLRVSKVTRGTFLRIGSSRLQTTYVGNAAAAHLHAMHRLARDADVSGQAFTVTDDTPTDGIQFMLPFARSRGLSVSRFAVPYSVALAISVLVMLVLTLLRPLYNPTFQVASPSDVRYVYRAPFFDGSRARTVLGFQPRFSVEDALRMSMPYYQAVQL</sequence>
<dbReference type="Proteomes" id="UP000805193">
    <property type="component" value="Unassembled WGS sequence"/>
</dbReference>
<evidence type="ECO:0000313" key="2">
    <source>
        <dbReference type="Proteomes" id="UP000805193"/>
    </source>
</evidence>
<gene>
    <name evidence="1" type="ORF">HPB47_002070</name>
</gene>
<evidence type="ECO:0000313" key="1">
    <source>
        <dbReference type="EMBL" id="KAG0422085.1"/>
    </source>
</evidence>
<dbReference type="EMBL" id="JABSTQ010010275">
    <property type="protein sequence ID" value="KAG0422085.1"/>
    <property type="molecule type" value="Genomic_DNA"/>
</dbReference>
<keyword evidence="2" id="KW-1185">Reference proteome</keyword>
<organism evidence="1 2">
    <name type="scientific">Ixodes persulcatus</name>
    <name type="common">Taiga tick</name>
    <dbReference type="NCBI Taxonomy" id="34615"/>
    <lineage>
        <taxon>Eukaryota</taxon>
        <taxon>Metazoa</taxon>
        <taxon>Ecdysozoa</taxon>
        <taxon>Arthropoda</taxon>
        <taxon>Chelicerata</taxon>
        <taxon>Arachnida</taxon>
        <taxon>Acari</taxon>
        <taxon>Parasitiformes</taxon>
        <taxon>Ixodida</taxon>
        <taxon>Ixodoidea</taxon>
        <taxon>Ixodidae</taxon>
        <taxon>Ixodinae</taxon>
        <taxon>Ixodes</taxon>
    </lineage>
</organism>
<feature type="non-terminal residue" evidence="1">
    <location>
        <position position="1"/>
    </location>
</feature>
<protein>
    <submittedName>
        <fullName evidence="1">Uncharacterized protein</fullName>
    </submittedName>
</protein>
<accession>A0AC60PM98</accession>
<reference evidence="1 2" key="1">
    <citation type="journal article" date="2020" name="Cell">
        <title>Large-Scale Comparative Analyses of Tick Genomes Elucidate Their Genetic Diversity and Vector Capacities.</title>
        <authorList>
            <consortium name="Tick Genome and Microbiome Consortium (TIGMIC)"/>
            <person name="Jia N."/>
            <person name="Wang J."/>
            <person name="Shi W."/>
            <person name="Du L."/>
            <person name="Sun Y."/>
            <person name="Zhan W."/>
            <person name="Jiang J.F."/>
            <person name="Wang Q."/>
            <person name="Zhang B."/>
            <person name="Ji P."/>
            <person name="Bell-Sakyi L."/>
            <person name="Cui X.M."/>
            <person name="Yuan T.T."/>
            <person name="Jiang B.G."/>
            <person name="Yang W.F."/>
            <person name="Lam T.T."/>
            <person name="Chang Q.C."/>
            <person name="Ding S.J."/>
            <person name="Wang X.J."/>
            <person name="Zhu J.G."/>
            <person name="Ruan X.D."/>
            <person name="Zhao L."/>
            <person name="Wei J.T."/>
            <person name="Ye R.Z."/>
            <person name="Que T.C."/>
            <person name="Du C.H."/>
            <person name="Zhou Y.H."/>
            <person name="Cheng J.X."/>
            <person name="Dai P.F."/>
            <person name="Guo W.B."/>
            <person name="Han X.H."/>
            <person name="Huang E.J."/>
            <person name="Li L.F."/>
            <person name="Wei W."/>
            <person name="Gao Y.C."/>
            <person name="Liu J.Z."/>
            <person name="Shao H.Z."/>
            <person name="Wang X."/>
            <person name="Wang C.C."/>
            <person name="Yang T.C."/>
            <person name="Huo Q.B."/>
            <person name="Li W."/>
            <person name="Chen H.Y."/>
            <person name="Chen S.E."/>
            <person name="Zhou L.G."/>
            <person name="Ni X.B."/>
            <person name="Tian J.H."/>
            <person name="Sheng Y."/>
            <person name="Liu T."/>
            <person name="Pan Y.S."/>
            <person name="Xia L.Y."/>
            <person name="Li J."/>
            <person name="Zhao F."/>
            <person name="Cao W.C."/>
        </authorList>
    </citation>
    <scope>NUCLEOTIDE SEQUENCE [LARGE SCALE GENOMIC DNA]</scope>
    <source>
        <strain evidence="1">Iper-2018</strain>
    </source>
</reference>
<proteinExistence type="predicted"/>
<name>A0AC60PM98_IXOPE</name>